<feature type="transmembrane region" description="Helical" evidence="6">
    <location>
        <begin position="41"/>
        <end position="62"/>
    </location>
</feature>
<reference evidence="8" key="1">
    <citation type="submission" date="2022-10" db="EMBL/GenBank/DDBJ databases">
        <title>YIM 151497 complete genome.</title>
        <authorList>
            <person name="Chen X."/>
        </authorList>
    </citation>
    <scope>NUCLEOTIDE SEQUENCE</scope>
    <source>
        <strain evidence="8">YIM 151497</strain>
    </source>
</reference>
<dbReference type="PANTHER" id="PTHR38459:SF1">
    <property type="entry name" value="PROPHAGE BACTOPRENOL-LINKED GLUCOSE TRANSLOCASE HOMOLOG"/>
    <property type="match status" value="1"/>
</dbReference>
<dbReference type="InterPro" id="IPR051401">
    <property type="entry name" value="GtrA_CellWall_Glycosyl"/>
</dbReference>
<evidence type="ECO:0000256" key="2">
    <source>
        <dbReference type="ARBA" id="ARBA00009399"/>
    </source>
</evidence>
<keyword evidence="3 6" id="KW-0812">Transmembrane</keyword>
<dbReference type="EMBL" id="CP107716">
    <property type="protein sequence ID" value="UYQ71675.1"/>
    <property type="molecule type" value="Genomic_DNA"/>
</dbReference>
<evidence type="ECO:0000256" key="4">
    <source>
        <dbReference type="ARBA" id="ARBA00022989"/>
    </source>
</evidence>
<evidence type="ECO:0000256" key="1">
    <source>
        <dbReference type="ARBA" id="ARBA00004141"/>
    </source>
</evidence>
<evidence type="ECO:0000256" key="3">
    <source>
        <dbReference type="ARBA" id="ARBA00022692"/>
    </source>
</evidence>
<evidence type="ECO:0000259" key="7">
    <source>
        <dbReference type="Pfam" id="PF04138"/>
    </source>
</evidence>
<evidence type="ECO:0000256" key="5">
    <source>
        <dbReference type="ARBA" id="ARBA00023136"/>
    </source>
</evidence>
<organism evidence="8 9">
    <name type="scientific">Pelagibacterium flavum</name>
    <dbReference type="NCBI Taxonomy" id="2984530"/>
    <lineage>
        <taxon>Bacteria</taxon>
        <taxon>Pseudomonadati</taxon>
        <taxon>Pseudomonadota</taxon>
        <taxon>Alphaproteobacteria</taxon>
        <taxon>Hyphomicrobiales</taxon>
        <taxon>Devosiaceae</taxon>
        <taxon>Pelagibacterium</taxon>
    </lineage>
</organism>
<dbReference type="Pfam" id="PF04138">
    <property type="entry name" value="GtrA_DPMS_TM"/>
    <property type="match status" value="1"/>
</dbReference>
<feature type="transmembrane region" description="Helical" evidence="6">
    <location>
        <begin position="74"/>
        <end position="96"/>
    </location>
</feature>
<dbReference type="InterPro" id="IPR007267">
    <property type="entry name" value="GtrA_DPMS_TM"/>
</dbReference>
<dbReference type="PANTHER" id="PTHR38459">
    <property type="entry name" value="PROPHAGE BACTOPRENOL-LINKED GLUCOSE TRANSLOCASE HOMOLOG"/>
    <property type="match status" value="1"/>
</dbReference>
<gene>
    <name evidence="8" type="ORF">OF122_16785</name>
</gene>
<dbReference type="RefSeq" id="WP_264225325.1">
    <property type="nucleotide sequence ID" value="NZ_CP107716.1"/>
</dbReference>
<keyword evidence="5 6" id="KW-0472">Membrane</keyword>
<name>A0ABY6IPL5_9HYPH</name>
<comment type="similarity">
    <text evidence="2">Belongs to the GtrA family.</text>
</comment>
<proteinExistence type="inferred from homology"/>
<feature type="domain" description="GtrA/DPMS transmembrane" evidence="7">
    <location>
        <begin position="14"/>
        <end position="99"/>
    </location>
</feature>
<comment type="subcellular location">
    <subcellularLocation>
        <location evidence="1">Membrane</location>
        <topology evidence="1">Multi-pass membrane protein</topology>
    </subcellularLocation>
</comment>
<accession>A0ABY6IPL5</accession>
<feature type="transmembrane region" description="Helical" evidence="6">
    <location>
        <begin position="102"/>
        <end position="127"/>
    </location>
</feature>
<evidence type="ECO:0000313" key="9">
    <source>
        <dbReference type="Proteomes" id="UP001163882"/>
    </source>
</evidence>
<evidence type="ECO:0000256" key="6">
    <source>
        <dbReference type="SAM" id="Phobius"/>
    </source>
</evidence>
<dbReference type="Proteomes" id="UP001163882">
    <property type="component" value="Chromosome"/>
</dbReference>
<feature type="transmembrane region" description="Helical" evidence="6">
    <location>
        <begin position="12"/>
        <end position="29"/>
    </location>
</feature>
<sequence length="145" mass="15590">MSPQAFLKLPQIVRFLLLGGLAAAINWLVRFPLSLVLPFPAAVFVAYLIGMSAGFTLYRAYVFPNSRQPVPLQVTLFLIVNALGAVVVMAVSLALLHHLLPAIGWSVLPEAVAHGTAIGVGAVANFFGHKYLSFRVTPDHAENLT</sequence>
<keyword evidence="4 6" id="KW-1133">Transmembrane helix</keyword>
<evidence type="ECO:0000313" key="8">
    <source>
        <dbReference type="EMBL" id="UYQ71675.1"/>
    </source>
</evidence>
<protein>
    <submittedName>
        <fullName evidence="8">GtrA family protein</fullName>
    </submittedName>
</protein>
<keyword evidence="9" id="KW-1185">Reference proteome</keyword>